<evidence type="ECO:0008006" key="7">
    <source>
        <dbReference type="Google" id="ProtNLM"/>
    </source>
</evidence>
<keyword evidence="2" id="KW-0805">Transcription regulation</keyword>
<evidence type="ECO:0000256" key="3">
    <source>
        <dbReference type="ARBA" id="ARBA00023125"/>
    </source>
</evidence>
<reference evidence="5 6" key="1">
    <citation type="journal article" date="2015" name="Nature">
        <title>rRNA introns, odd ribosomes, and small enigmatic genomes across a large radiation of phyla.</title>
        <authorList>
            <person name="Brown C.T."/>
            <person name="Hug L.A."/>
            <person name="Thomas B.C."/>
            <person name="Sharon I."/>
            <person name="Castelle C.J."/>
            <person name="Singh A."/>
            <person name="Wilkins M.J."/>
            <person name="Williams K.H."/>
            <person name="Banfield J.F."/>
        </authorList>
    </citation>
    <scope>NUCLEOTIDE SEQUENCE [LARGE SCALE GENOMIC DNA]</scope>
</reference>
<dbReference type="STRING" id="1618550.UT39_C0014G0007"/>
<dbReference type="GO" id="GO:0003677">
    <property type="term" value="F:DNA binding"/>
    <property type="evidence" value="ECO:0007669"/>
    <property type="project" value="UniProtKB-KW"/>
</dbReference>
<dbReference type="Pfam" id="PF03965">
    <property type="entry name" value="Penicillinase_R"/>
    <property type="match status" value="1"/>
</dbReference>
<dbReference type="AlphaFoldDB" id="A0A0G0N5X6"/>
<accession>A0A0G0N5X6</accession>
<dbReference type="InterPro" id="IPR036390">
    <property type="entry name" value="WH_DNA-bd_sf"/>
</dbReference>
<evidence type="ECO:0000256" key="2">
    <source>
        <dbReference type="ARBA" id="ARBA00023015"/>
    </source>
</evidence>
<dbReference type="Gene3D" id="1.10.10.10">
    <property type="entry name" value="Winged helix-like DNA-binding domain superfamily/Winged helix DNA-binding domain"/>
    <property type="match status" value="1"/>
</dbReference>
<protein>
    <recommendedName>
        <fullName evidence="7">Transcriptional repressor, CopY family</fullName>
    </recommendedName>
</protein>
<evidence type="ECO:0000256" key="1">
    <source>
        <dbReference type="ARBA" id="ARBA00011046"/>
    </source>
</evidence>
<dbReference type="InterPro" id="IPR005650">
    <property type="entry name" value="BlaI_family"/>
</dbReference>
<keyword evidence="4" id="KW-0804">Transcription</keyword>
<dbReference type="InterPro" id="IPR036388">
    <property type="entry name" value="WH-like_DNA-bd_sf"/>
</dbReference>
<dbReference type="PIRSF" id="PIRSF019455">
    <property type="entry name" value="CopR_AtkY"/>
    <property type="match status" value="1"/>
</dbReference>
<dbReference type="Proteomes" id="UP000034246">
    <property type="component" value="Unassembled WGS sequence"/>
</dbReference>
<gene>
    <name evidence="5" type="ORF">UT39_C0014G0007</name>
</gene>
<evidence type="ECO:0000313" key="6">
    <source>
        <dbReference type="Proteomes" id="UP000034246"/>
    </source>
</evidence>
<sequence>MLQKTLSPLEQEAMNIVWELKECSIRDVVEKFNQEKKLAYTTVATLLQRLFEKGLVNRNNHNTILSYTPKISKDIYGKKMAKSFIQTFMSSFGEAAIVSFAESIDKLPKDKKDYLLKLLEKQNENK</sequence>
<keyword evidence="3" id="KW-0238">DNA-binding</keyword>
<comment type="similarity">
    <text evidence="1">Belongs to the BlaI transcriptional regulatory family.</text>
</comment>
<comment type="caution">
    <text evidence="5">The sequence shown here is derived from an EMBL/GenBank/DDBJ whole genome shotgun (WGS) entry which is preliminary data.</text>
</comment>
<name>A0A0G0N5X6_9BACT</name>
<proteinExistence type="inferred from homology"/>
<organism evidence="5 6">
    <name type="scientific">Candidatus Woesebacteria bacterium GW2011_GWA1_39_21</name>
    <dbReference type="NCBI Taxonomy" id="1618550"/>
    <lineage>
        <taxon>Bacteria</taxon>
        <taxon>Candidatus Woeseibacteriota</taxon>
    </lineage>
</organism>
<dbReference type="SUPFAM" id="SSF46785">
    <property type="entry name" value="Winged helix' DNA-binding domain"/>
    <property type="match status" value="1"/>
</dbReference>
<evidence type="ECO:0000313" key="5">
    <source>
        <dbReference type="EMBL" id="KKR10818.1"/>
    </source>
</evidence>
<dbReference type="GO" id="GO:0045892">
    <property type="term" value="P:negative regulation of DNA-templated transcription"/>
    <property type="evidence" value="ECO:0007669"/>
    <property type="project" value="InterPro"/>
</dbReference>
<evidence type="ECO:0000256" key="4">
    <source>
        <dbReference type="ARBA" id="ARBA00023163"/>
    </source>
</evidence>
<dbReference type="EMBL" id="LBWP01000014">
    <property type="protein sequence ID" value="KKR10818.1"/>
    <property type="molecule type" value="Genomic_DNA"/>
</dbReference>